<dbReference type="EMBL" id="PFAG01000003">
    <property type="protein sequence ID" value="PIR98694.1"/>
    <property type="molecule type" value="Genomic_DNA"/>
</dbReference>
<evidence type="ECO:0000313" key="7">
    <source>
        <dbReference type="EMBL" id="PIR98694.1"/>
    </source>
</evidence>
<comment type="caution">
    <text evidence="7">The sequence shown here is derived from an EMBL/GenBank/DDBJ whole genome shotgun (WGS) entry which is preliminary data.</text>
</comment>
<dbReference type="GO" id="GO:0047545">
    <property type="term" value="F:(S)-2-hydroxyglutarate dehydrogenase activity"/>
    <property type="evidence" value="ECO:0007669"/>
    <property type="project" value="UniProtKB-ARBA"/>
</dbReference>
<dbReference type="PANTHER" id="PTHR43026:SF1">
    <property type="entry name" value="2-HYDROXYACID DEHYDROGENASE HOMOLOG 1-RELATED"/>
    <property type="match status" value="1"/>
</dbReference>
<dbReference type="InterPro" id="IPR058205">
    <property type="entry name" value="D-LDH-like"/>
</dbReference>
<sequence length="334" mass="37396">MSKVGFYGLEPWQKEYAEENSDVEKEFFDEKISPEHLPNESDVDILSIFVDSKIDGAVMDRFPNLKFIATRSTGFDHIDLEEAERRGVKVSNVPSYGENTVAEHAFALILSLSRKIYMAYNKIREDGDFSFDELQGFDLKGKTLGVIGTGRIGKYSIKIAKGFSMDVVAYDKFPNEEMAKELGFEYVSLEDLAKKSDVITIHVPYSEDTHHMVNEAFLDQVKKGAYLINTSRGAIVDTQALVFSLKEGRLGGAGLDVFEEEGVIKDELDFLTTGKPDGHDLKTIIANHILIDLDNVIVTPHNAFNTREAILRILDTTLENIKSFVEGKPQNLVS</sequence>
<dbReference type="FunFam" id="3.40.50.720:FF:000041">
    <property type="entry name" value="D-3-phosphoglycerate dehydrogenase"/>
    <property type="match status" value="1"/>
</dbReference>
<dbReference type="GO" id="GO:0006564">
    <property type="term" value="P:L-serine biosynthetic process"/>
    <property type="evidence" value="ECO:0007669"/>
    <property type="project" value="UniProtKB-ARBA"/>
</dbReference>
<evidence type="ECO:0000259" key="6">
    <source>
        <dbReference type="Pfam" id="PF02826"/>
    </source>
</evidence>
<gene>
    <name evidence="7" type="ORF">COT88_00290</name>
</gene>
<proteinExistence type="inferred from homology"/>
<organism evidence="7 8">
    <name type="scientific">Candidatus Colwellbacteria bacterium CG10_big_fil_rev_8_21_14_0_10_41_28</name>
    <dbReference type="NCBI Taxonomy" id="1974539"/>
    <lineage>
        <taxon>Bacteria</taxon>
        <taxon>Candidatus Colwelliibacteriota</taxon>
    </lineage>
</organism>
<evidence type="ECO:0000259" key="5">
    <source>
        <dbReference type="Pfam" id="PF00389"/>
    </source>
</evidence>
<dbReference type="PROSITE" id="PS00671">
    <property type="entry name" value="D_2_HYDROXYACID_DH_3"/>
    <property type="match status" value="1"/>
</dbReference>
<evidence type="ECO:0000256" key="1">
    <source>
        <dbReference type="ARBA" id="ARBA00005854"/>
    </source>
</evidence>
<dbReference type="AlphaFoldDB" id="A0A2H0VHW0"/>
<dbReference type="Gene3D" id="3.40.50.720">
    <property type="entry name" value="NAD(P)-binding Rossmann-like Domain"/>
    <property type="match status" value="2"/>
</dbReference>
<dbReference type="InterPro" id="IPR029752">
    <property type="entry name" value="D-isomer_DH_CS1"/>
</dbReference>
<name>A0A2H0VHW0_9BACT</name>
<dbReference type="PROSITE" id="PS00065">
    <property type="entry name" value="D_2_HYDROXYACID_DH_1"/>
    <property type="match status" value="1"/>
</dbReference>
<dbReference type="InterPro" id="IPR006139">
    <property type="entry name" value="D-isomer_2_OHA_DH_cat_dom"/>
</dbReference>
<dbReference type="SUPFAM" id="SSF51735">
    <property type="entry name" value="NAD(P)-binding Rossmann-fold domains"/>
    <property type="match status" value="1"/>
</dbReference>
<comment type="similarity">
    <text evidence="1 4">Belongs to the D-isomer specific 2-hydroxyacid dehydrogenase family.</text>
</comment>
<protein>
    <submittedName>
        <fullName evidence="7">Hydroxyacid dehydrogenase</fullName>
    </submittedName>
</protein>
<evidence type="ECO:0000256" key="2">
    <source>
        <dbReference type="ARBA" id="ARBA00023002"/>
    </source>
</evidence>
<evidence type="ECO:0000313" key="8">
    <source>
        <dbReference type="Proteomes" id="UP000230776"/>
    </source>
</evidence>
<dbReference type="InterPro" id="IPR036291">
    <property type="entry name" value="NAD(P)-bd_dom_sf"/>
</dbReference>
<accession>A0A2H0VHW0</accession>
<dbReference type="InterPro" id="IPR006140">
    <property type="entry name" value="D-isomer_DH_NAD-bd"/>
</dbReference>
<dbReference type="GO" id="GO:0004617">
    <property type="term" value="F:phosphoglycerate dehydrogenase activity"/>
    <property type="evidence" value="ECO:0007669"/>
    <property type="project" value="UniProtKB-ARBA"/>
</dbReference>
<dbReference type="PANTHER" id="PTHR43026">
    <property type="entry name" value="2-HYDROXYACID DEHYDROGENASE HOMOLOG 1-RELATED"/>
    <property type="match status" value="1"/>
</dbReference>
<feature type="domain" description="D-isomer specific 2-hydroxyacid dehydrogenase NAD-binding" evidence="6">
    <location>
        <begin position="106"/>
        <end position="303"/>
    </location>
</feature>
<dbReference type="Proteomes" id="UP000230776">
    <property type="component" value="Unassembled WGS sequence"/>
</dbReference>
<dbReference type="Pfam" id="PF00389">
    <property type="entry name" value="2-Hacid_dh"/>
    <property type="match status" value="1"/>
</dbReference>
<dbReference type="Pfam" id="PF02826">
    <property type="entry name" value="2-Hacid_dh_C"/>
    <property type="match status" value="1"/>
</dbReference>
<dbReference type="InterPro" id="IPR029753">
    <property type="entry name" value="D-isomer_DH_CS"/>
</dbReference>
<evidence type="ECO:0000256" key="4">
    <source>
        <dbReference type="RuleBase" id="RU003719"/>
    </source>
</evidence>
<evidence type="ECO:0000256" key="3">
    <source>
        <dbReference type="ARBA" id="ARBA00023027"/>
    </source>
</evidence>
<keyword evidence="3" id="KW-0520">NAD</keyword>
<dbReference type="GO" id="GO:0051287">
    <property type="term" value="F:NAD binding"/>
    <property type="evidence" value="ECO:0007669"/>
    <property type="project" value="InterPro"/>
</dbReference>
<dbReference type="GO" id="GO:0008720">
    <property type="term" value="F:D-lactate dehydrogenase (NAD+) activity"/>
    <property type="evidence" value="ECO:0007669"/>
    <property type="project" value="TreeGrafter"/>
</dbReference>
<dbReference type="SUPFAM" id="SSF52283">
    <property type="entry name" value="Formate/glycerate dehydrogenase catalytic domain-like"/>
    <property type="match status" value="1"/>
</dbReference>
<feature type="domain" description="D-isomer specific 2-hydroxyacid dehydrogenase catalytic" evidence="5">
    <location>
        <begin position="14"/>
        <end position="333"/>
    </location>
</feature>
<keyword evidence="2 4" id="KW-0560">Oxidoreductase</keyword>
<reference evidence="8" key="1">
    <citation type="submission" date="2017-09" db="EMBL/GenBank/DDBJ databases">
        <title>Depth-based differentiation of microbial function through sediment-hosted aquifers and enrichment of novel symbionts in the deep terrestrial subsurface.</title>
        <authorList>
            <person name="Probst A.J."/>
            <person name="Ladd B."/>
            <person name="Jarett J.K."/>
            <person name="Geller-Mcgrath D.E."/>
            <person name="Sieber C.M.K."/>
            <person name="Emerson J.B."/>
            <person name="Anantharaman K."/>
            <person name="Thomas B.C."/>
            <person name="Malmstrom R."/>
            <person name="Stieglmeier M."/>
            <person name="Klingl A."/>
            <person name="Woyke T."/>
            <person name="Ryan C.M."/>
            <person name="Banfield J.F."/>
        </authorList>
    </citation>
    <scope>NUCLEOTIDE SEQUENCE [LARGE SCALE GENOMIC DNA]</scope>
</reference>